<gene>
    <name evidence="1" type="ORF">M378DRAFT_162867</name>
</gene>
<organism evidence="1 2">
    <name type="scientific">Amanita muscaria (strain Koide BX008)</name>
    <dbReference type="NCBI Taxonomy" id="946122"/>
    <lineage>
        <taxon>Eukaryota</taxon>
        <taxon>Fungi</taxon>
        <taxon>Dikarya</taxon>
        <taxon>Basidiomycota</taxon>
        <taxon>Agaricomycotina</taxon>
        <taxon>Agaricomycetes</taxon>
        <taxon>Agaricomycetidae</taxon>
        <taxon>Agaricales</taxon>
        <taxon>Pluteineae</taxon>
        <taxon>Amanitaceae</taxon>
        <taxon>Amanita</taxon>
    </lineage>
</organism>
<dbReference type="Proteomes" id="UP000054549">
    <property type="component" value="Unassembled WGS sequence"/>
</dbReference>
<dbReference type="AlphaFoldDB" id="A0A0C2X631"/>
<evidence type="ECO:0000313" key="1">
    <source>
        <dbReference type="EMBL" id="KIL64731.1"/>
    </source>
</evidence>
<dbReference type="InParanoid" id="A0A0C2X631"/>
<keyword evidence="2" id="KW-1185">Reference proteome</keyword>
<protein>
    <submittedName>
        <fullName evidence="1">Uncharacterized protein</fullName>
    </submittedName>
</protein>
<reference evidence="1 2" key="1">
    <citation type="submission" date="2014-04" db="EMBL/GenBank/DDBJ databases">
        <title>Evolutionary Origins and Diversification of the Mycorrhizal Mutualists.</title>
        <authorList>
            <consortium name="DOE Joint Genome Institute"/>
            <consortium name="Mycorrhizal Genomics Consortium"/>
            <person name="Kohler A."/>
            <person name="Kuo A."/>
            <person name="Nagy L.G."/>
            <person name="Floudas D."/>
            <person name="Copeland A."/>
            <person name="Barry K.W."/>
            <person name="Cichocki N."/>
            <person name="Veneault-Fourrey C."/>
            <person name="LaButti K."/>
            <person name="Lindquist E.A."/>
            <person name="Lipzen A."/>
            <person name="Lundell T."/>
            <person name="Morin E."/>
            <person name="Murat C."/>
            <person name="Riley R."/>
            <person name="Ohm R."/>
            <person name="Sun H."/>
            <person name="Tunlid A."/>
            <person name="Henrissat B."/>
            <person name="Grigoriev I.V."/>
            <person name="Hibbett D.S."/>
            <person name="Martin F."/>
        </authorList>
    </citation>
    <scope>NUCLEOTIDE SEQUENCE [LARGE SCALE GENOMIC DNA]</scope>
    <source>
        <strain evidence="1 2">Koide BX008</strain>
    </source>
</reference>
<feature type="non-terminal residue" evidence="1">
    <location>
        <position position="69"/>
    </location>
</feature>
<dbReference type="HOGENOM" id="CLU_2800801_0_0_1"/>
<proteinExistence type="predicted"/>
<name>A0A0C2X631_AMAMK</name>
<dbReference type="EMBL" id="KN818247">
    <property type="protein sequence ID" value="KIL64731.1"/>
    <property type="molecule type" value="Genomic_DNA"/>
</dbReference>
<evidence type="ECO:0000313" key="2">
    <source>
        <dbReference type="Proteomes" id="UP000054549"/>
    </source>
</evidence>
<accession>A0A0C2X631</accession>
<sequence>MRECENFQFCTRLACTERGEVRQVFSSKLHVREAAKFQFRRVHVCLFVVRLRLLENELFPVEHGQGESR</sequence>